<dbReference type="AlphaFoldDB" id="A0A4Y7Q9K3"/>
<dbReference type="Proteomes" id="UP000294933">
    <property type="component" value="Unassembled WGS sequence"/>
</dbReference>
<protein>
    <submittedName>
        <fullName evidence="3">Uncharacterized protein</fullName>
    </submittedName>
</protein>
<name>A0A4Y7Q9K3_9AGAM</name>
<feature type="transmembrane region" description="Helical" evidence="2">
    <location>
        <begin position="86"/>
        <end position="105"/>
    </location>
</feature>
<proteinExistence type="predicted"/>
<reference evidence="3 4" key="1">
    <citation type="submission" date="2018-06" db="EMBL/GenBank/DDBJ databases">
        <title>A transcriptomic atlas of mushroom development highlights an independent origin of complex multicellularity.</title>
        <authorList>
            <consortium name="DOE Joint Genome Institute"/>
            <person name="Krizsan K."/>
            <person name="Almasi E."/>
            <person name="Merenyi Z."/>
            <person name="Sahu N."/>
            <person name="Viragh M."/>
            <person name="Koszo T."/>
            <person name="Mondo S."/>
            <person name="Kiss B."/>
            <person name="Balint B."/>
            <person name="Kues U."/>
            <person name="Barry K."/>
            <person name="Hegedus J.C."/>
            <person name="Henrissat B."/>
            <person name="Johnson J."/>
            <person name="Lipzen A."/>
            <person name="Ohm R."/>
            <person name="Nagy I."/>
            <person name="Pangilinan J."/>
            <person name="Yan J."/>
            <person name="Xiong Y."/>
            <person name="Grigoriev I.V."/>
            <person name="Hibbett D.S."/>
            <person name="Nagy L.G."/>
        </authorList>
    </citation>
    <scope>NUCLEOTIDE SEQUENCE [LARGE SCALE GENOMIC DNA]</scope>
    <source>
        <strain evidence="3 4">SZMC22713</strain>
    </source>
</reference>
<feature type="region of interest" description="Disordered" evidence="1">
    <location>
        <begin position="1"/>
        <end position="23"/>
    </location>
</feature>
<organism evidence="3 4">
    <name type="scientific">Rickenella mellea</name>
    <dbReference type="NCBI Taxonomy" id="50990"/>
    <lineage>
        <taxon>Eukaryota</taxon>
        <taxon>Fungi</taxon>
        <taxon>Dikarya</taxon>
        <taxon>Basidiomycota</taxon>
        <taxon>Agaricomycotina</taxon>
        <taxon>Agaricomycetes</taxon>
        <taxon>Hymenochaetales</taxon>
        <taxon>Rickenellaceae</taxon>
        <taxon>Rickenella</taxon>
    </lineage>
</organism>
<accession>A0A4Y7Q9K3</accession>
<evidence type="ECO:0000256" key="2">
    <source>
        <dbReference type="SAM" id="Phobius"/>
    </source>
</evidence>
<keyword evidence="2" id="KW-0812">Transmembrane</keyword>
<keyword evidence="2" id="KW-0472">Membrane</keyword>
<keyword evidence="4" id="KW-1185">Reference proteome</keyword>
<dbReference type="EMBL" id="ML170170">
    <property type="protein sequence ID" value="TDL23539.1"/>
    <property type="molecule type" value="Genomic_DNA"/>
</dbReference>
<sequence>MREYLSSPAMSLRCPTEKRHQDASSVPSHSRRVIFILLSIALALLFLVLLSLEFSGISEPSPIHSLLRRGDNSIAARTTSTESRTYLIIIFVVFALAAIILTVAFRRVCFSRASLRNPWCCPCYVFACCGGILCLQAMGINTDEPKDDYDVNDVP</sequence>
<keyword evidence="2" id="KW-1133">Transmembrane helix</keyword>
<feature type="transmembrane region" description="Helical" evidence="2">
    <location>
        <begin position="117"/>
        <end position="140"/>
    </location>
</feature>
<evidence type="ECO:0000313" key="4">
    <source>
        <dbReference type="Proteomes" id="UP000294933"/>
    </source>
</evidence>
<dbReference type="VEuPathDB" id="FungiDB:BD410DRAFT_164957"/>
<evidence type="ECO:0000313" key="3">
    <source>
        <dbReference type="EMBL" id="TDL23539.1"/>
    </source>
</evidence>
<feature type="transmembrane region" description="Helical" evidence="2">
    <location>
        <begin position="33"/>
        <end position="52"/>
    </location>
</feature>
<gene>
    <name evidence="3" type="ORF">BD410DRAFT_164957</name>
</gene>
<evidence type="ECO:0000256" key="1">
    <source>
        <dbReference type="SAM" id="MobiDB-lite"/>
    </source>
</evidence>